<dbReference type="SMART" id="SM00422">
    <property type="entry name" value="HTH_MERR"/>
    <property type="match status" value="1"/>
</dbReference>
<protein>
    <submittedName>
        <fullName evidence="4">Transcriptional regulator, MerR family protein</fullName>
    </submittedName>
</protein>
<dbReference type="InterPro" id="IPR000551">
    <property type="entry name" value="MerR-type_HTH_dom"/>
</dbReference>
<dbReference type="PANTHER" id="PTHR30204:SF93">
    <property type="entry name" value="HTH MERR-TYPE DOMAIN-CONTAINING PROTEIN"/>
    <property type="match status" value="1"/>
</dbReference>
<sequence>MTWSTREIADLAGTTVKTVRYYHQVGLLDEPDREPNGYKRYEVHHLTRLLQIKRLTGLGVPLAQVAEMGTSDEGRASVFRTVDAELEATIRRLESIRRELATLAQPGASPEVPTGFSGLVQDLRDNDRALLTIYARLFSDESMEVLRRTLEAHPNDDLDEAFRDLPEDADDATRQALAEQLAPFIDPGATAHGVTMEPRATTPGRAEAARRAAGHALRALYNPAQVDVLRRAHLLHEAGDGDPAQIDVLTRAGITVSAQPSSDDRGDDEKPSSAR</sequence>
<keyword evidence="1" id="KW-0238">DNA-binding</keyword>
<dbReference type="AlphaFoldDB" id="A0A917RDC7"/>
<reference evidence="4" key="2">
    <citation type="submission" date="2020-09" db="EMBL/GenBank/DDBJ databases">
        <authorList>
            <person name="Sun Q."/>
            <person name="Ohkuma M."/>
        </authorList>
    </citation>
    <scope>NUCLEOTIDE SEQUENCE</scope>
    <source>
        <strain evidence="4">JCM 13064</strain>
    </source>
</reference>
<comment type="caution">
    <text evidence="4">The sequence shown here is derived from an EMBL/GenBank/DDBJ whole genome shotgun (WGS) entry which is preliminary data.</text>
</comment>
<accession>A0A917RDC7</accession>
<dbReference type="Gene3D" id="1.10.1660.10">
    <property type="match status" value="1"/>
</dbReference>
<dbReference type="GO" id="GO:0003677">
    <property type="term" value="F:DNA binding"/>
    <property type="evidence" value="ECO:0007669"/>
    <property type="project" value="UniProtKB-KW"/>
</dbReference>
<organism evidence="4 5">
    <name type="scientific">Sphaerisporangium melleum</name>
    <dbReference type="NCBI Taxonomy" id="321316"/>
    <lineage>
        <taxon>Bacteria</taxon>
        <taxon>Bacillati</taxon>
        <taxon>Actinomycetota</taxon>
        <taxon>Actinomycetes</taxon>
        <taxon>Streptosporangiales</taxon>
        <taxon>Streptosporangiaceae</taxon>
        <taxon>Sphaerisporangium</taxon>
    </lineage>
</organism>
<gene>
    <name evidence="4" type="ORF">GCM10007964_50690</name>
</gene>
<dbReference type="GO" id="GO:0003700">
    <property type="term" value="F:DNA-binding transcription factor activity"/>
    <property type="evidence" value="ECO:0007669"/>
    <property type="project" value="InterPro"/>
</dbReference>
<keyword evidence="5" id="KW-1185">Reference proteome</keyword>
<dbReference type="EMBL" id="BMNT01000029">
    <property type="protein sequence ID" value="GGL02481.1"/>
    <property type="molecule type" value="Genomic_DNA"/>
</dbReference>
<feature type="region of interest" description="Disordered" evidence="2">
    <location>
        <begin position="253"/>
        <end position="275"/>
    </location>
</feature>
<dbReference type="InterPro" id="IPR009061">
    <property type="entry name" value="DNA-bd_dom_put_sf"/>
</dbReference>
<dbReference type="SUPFAM" id="SSF46955">
    <property type="entry name" value="Putative DNA-binding domain"/>
    <property type="match status" value="1"/>
</dbReference>
<evidence type="ECO:0000256" key="1">
    <source>
        <dbReference type="ARBA" id="ARBA00023125"/>
    </source>
</evidence>
<evidence type="ECO:0000259" key="3">
    <source>
        <dbReference type="PROSITE" id="PS50937"/>
    </source>
</evidence>
<name>A0A917RDC7_9ACTN</name>
<evidence type="ECO:0000256" key="2">
    <source>
        <dbReference type="SAM" id="MobiDB-lite"/>
    </source>
</evidence>
<dbReference type="Pfam" id="PF13411">
    <property type="entry name" value="MerR_1"/>
    <property type="match status" value="1"/>
</dbReference>
<dbReference type="PANTHER" id="PTHR30204">
    <property type="entry name" value="REDOX-CYCLING DRUG-SENSING TRANSCRIPTIONAL ACTIVATOR SOXR"/>
    <property type="match status" value="1"/>
</dbReference>
<reference evidence="4" key="1">
    <citation type="journal article" date="2014" name="Int. J. Syst. Evol. Microbiol.">
        <title>Complete genome sequence of Corynebacterium casei LMG S-19264T (=DSM 44701T), isolated from a smear-ripened cheese.</title>
        <authorList>
            <consortium name="US DOE Joint Genome Institute (JGI-PGF)"/>
            <person name="Walter F."/>
            <person name="Albersmeier A."/>
            <person name="Kalinowski J."/>
            <person name="Ruckert C."/>
        </authorList>
    </citation>
    <scope>NUCLEOTIDE SEQUENCE</scope>
    <source>
        <strain evidence="4">JCM 13064</strain>
    </source>
</reference>
<evidence type="ECO:0000313" key="5">
    <source>
        <dbReference type="Proteomes" id="UP000645217"/>
    </source>
</evidence>
<dbReference type="RefSeq" id="WP_189165525.1">
    <property type="nucleotide sequence ID" value="NZ_BMNT01000029.1"/>
</dbReference>
<dbReference type="Proteomes" id="UP000645217">
    <property type="component" value="Unassembled WGS sequence"/>
</dbReference>
<proteinExistence type="predicted"/>
<feature type="domain" description="HTH merR-type" evidence="3">
    <location>
        <begin position="2"/>
        <end position="71"/>
    </location>
</feature>
<evidence type="ECO:0000313" key="4">
    <source>
        <dbReference type="EMBL" id="GGL02481.1"/>
    </source>
</evidence>
<dbReference type="CDD" id="cd00592">
    <property type="entry name" value="HTH_MerR-like"/>
    <property type="match status" value="1"/>
</dbReference>
<dbReference type="InterPro" id="IPR047057">
    <property type="entry name" value="MerR_fam"/>
</dbReference>
<dbReference type="PROSITE" id="PS50937">
    <property type="entry name" value="HTH_MERR_2"/>
    <property type="match status" value="1"/>
</dbReference>
<feature type="compositionally biased region" description="Basic and acidic residues" evidence="2">
    <location>
        <begin position="262"/>
        <end position="275"/>
    </location>
</feature>